<keyword evidence="2" id="KW-0813">Transport</keyword>
<evidence type="ECO:0000256" key="7">
    <source>
        <dbReference type="SAM" id="Phobius"/>
    </source>
</evidence>
<keyword evidence="3 7" id="KW-0812">Transmembrane</keyword>
<dbReference type="Gene3D" id="1.20.120.540">
    <property type="entry name" value="Voltage-gated potassium channels"/>
    <property type="match status" value="1"/>
</dbReference>
<comment type="subcellular location">
    <subcellularLocation>
        <location evidence="1">Membrane</location>
        <topology evidence="1">Multi-pass membrane protein</topology>
    </subcellularLocation>
</comment>
<dbReference type="AlphaFoldDB" id="A0A8C0TNN7"/>
<evidence type="ECO:0000256" key="4">
    <source>
        <dbReference type="ARBA" id="ARBA00022847"/>
    </source>
</evidence>
<dbReference type="SUPFAM" id="SSF103473">
    <property type="entry name" value="MFS general substrate transporter"/>
    <property type="match status" value="1"/>
</dbReference>
<accession>A0A8C0TNN7</accession>
<keyword evidence="6 7" id="KW-0472">Membrane</keyword>
<feature type="transmembrane region" description="Helical" evidence="7">
    <location>
        <begin position="302"/>
        <end position="321"/>
    </location>
</feature>
<name>A0A8C0TNN7_CANLF</name>
<dbReference type="InterPro" id="IPR027378">
    <property type="entry name" value="Nucleotide_channel_N"/>
</dbReference>
<dbReference type="Gene3D" id="1.20.1250.20">
    <property type="entry name" value="MFS general substrate transporter like domains"/>
    <property type="match status" value="1"/>
</dbReference>
<dbReference type="GO" id="GO:0016020">
    <property type="term" value="C:membrane"/>
    <property type="evidence" value="ECO:0007669"/>
    <property type="project" value="UniProtKB-SubCell"/>
</dbReference>
<evidence type="ECO:0008006" key="10">
    <source>
        <dbReference type="Google" id="ProtNLM"/>
    </source>
</evidence>
<keyword evidence="5 7" id="KW-1133">Transmembrane helix</keyword>
<organism evidence="8 9">
    <name type="scientific">Canis lupus familiaris</name>
    <name type="common">Dog</name>
    <name type="synonym">Canis familiaris</name>
    <dbReference type="NCBI Taxonomy" id="9615"/>
    <lineage>
        <taxon>Eukaryota</taxon>
        <taxon>Metazoa</taxon>
        <taxon>Chordata</taxon>
        <taxon>Craniata</taxon>
        <taxon>Vertebrata</taxon>
        <taxon>Euteleostomi</taxon>
        <taxon>Mammalia</taxon>
        <taxon>Eutheria</taxon>
        <taxon>Laurasiatheria</taxon>
        <taxon>Carnivora</taxon>
        <taxon>Caniformia</taxon>
        <taxon>Canidae</taxon>
        <taxon>Canis</taxon>
    </lineage>
</organism>
<dbReference type="InterPro" id="IPR011701">
    <property type="entry name" value="MFS"/>
</dbReference>
<dbReference type="InterPro" id="IPR050382">
    <property type="entry name" value="MFS_Na/Anion_cotransporter"/>
</dbReference>
<dbReference type="InterPro" id="IPR036259">
    <property type="entry name" value="MFS_trans_sf"/>
</dbReference>
<feature type="transmembrane region" description="Helical" evidence="7">
    <location>
        <begin position="159"/>
        <end position="180"/>
    </location>
</feature>
<evidence type="ECO:0000256" key="2">
    <source>
        <dbReference type="ARBA" id="ARBA00022448"/>
    </source>
</evidence>
<evidence type="ECO:0000256" key="3">
    <source>
        <dbReference type="ARBA" id="ARBA00022692"/>
    </source>
</evidence>
<reference evidence="8" key="2">
    <citation type="submission" date="2025-08" db="UniProtKB">
        <authorList>
            <consortium name="Ensembl"/>
        </authorList>
    </citation>
    <scope>IDENTIFICATION</scope>
</reference>
<dbReference type="Proteomes" id="UP000694542">
    <property type="component" value="Chromosome 35"/>
</dbReference>
<feature type="transmembrane region" description="Helical" evidence="7">
    <location>
        <begin position="366"/>
        <end position="383"/>
    </location>
</feature>
<dbReference type="Pfam" id="PF07690">
    <property type="entry name" value="MFS_1"/>
    <property type="match status" value="1"/>
</dbReference>
<evidence type="ECO:0000313" key="8">
    <source>
        <dbReference type="Ensembl" id="ENSCAFP00040040021.1"/>
    </source>
</evidence>
<evidence type="ECO:0000256" key="6">
    <source>
        <dbReference type="ARBA" id="ARBA00023136"/>
    </source>
</evidence>
<dbReference type="Ensembl" id="ENSCAFT00040045868.1">
    <property type="protein sequence ID" value="ENSCAFP00040040021.1"/>
    <property type="gene ID" value="ENSCAFG00040024624.1"/>
</dbReference>
<protein>
    <recommendedName>
        <fullName evidence="10">Solute carrier family 17 member 4</fullName>
    </recommendedName>
</protein>
<feature type="transmembrane region" description="Helical" evidence="7">
    <location>
        <begin position="95"/>
        <end position="113"/>
    </location>
</feature>
<feature type="transmembrane region" description="Helical" evidence="7">
    <location>
        <begin position="239"/>
        <end position="259"/>
    </location>
</feature>
<feature type="transmembrane region" description="Helical" evidence="7">
    <location>
        <begin position="333"/>
        <end position="354"/>
    </location>
</feature>
<sequence>GFCLVRHGLALIVHLCNFLILSQQMNLSIAMPATVNNTTLLGPLNASMERFSVIQAPTCDWSPQVQGIILSSINYVSILAQIPTGYIAGIFEAKYLVGVGLLLSSILTFFIPLAADAGVALLMVLQIVQGIAQVMVLTSQINSSALLYQVIETKLLAHMANWILFLGGIGCACFVLWFPLVYNDPIDHLSISTGEKEYIMYSLDQQVHLMNLSAISLAMIKSLPLWGILVFYFSEYWIFYFFIAYMPTYISSVCTLLISGPQSRILSALLISIAFISTILGGLLADFLLSRKILRLMTIRKFSTAIGVVVPSVVLVSLHWVRSNLSTSMVSLALSSTTTFCYAGALINFLDIVPRYTGFLRGMSQDFGHLSGAISSAVAGFLINQDSESGWRNVFLTSASIYVLGLVFYIIFGRAEVQDWATGHLI</sequence>
<dbReference type="GO" id="GO:0015293">
    <property type="term" value="F:symporter activity"/>
    <property type="evidence" value="ECO:0007669"/>
    <property type="project" value="UniProtKB-KW"/>
</dbReference>
<evidence type="ECO:0000256" key="1">
    <source>
        <dbReference type="ARBA" id="ARBA00004141"/>
    </source>
</evidence>
<dbReference type="PANTHER" id="PTHR11662:SF284">
    <property type="entry name" value="SMALL INTESTINE URATE EXPORTER-RELATED"/>
    <property type="match status" value="1"/>
</dbReference>
<reference evidence="8" key="1">
    <citation type="submission" date="2018-10" db="EMBL/GenBank/DDBJ databases">
        <title>De novo assembly of a Great Dane genome.</title>
        <authorList>
            <person name="Kidd J.M."/>
            <person name="Pendleton A.L."/>
            <person name="Shen F."/>
            <person name="Emery S."/>
        </authorList>
    </citation>
    <scope>NUCLEOTIDE SEQUENCE [LARGE SCALE GENOMIC DNA]</scope>
    <source>
        <strain evidence="8">Great Dane</strain>
    </source>
</reference>
<evidence type="ECO:0000313" key="9">
    <source>
        <dbReference type="Proteomes" id="UP000694542"/>
    </source>
</evidence>
<feature type="transmembrane region" description="Helical" evidence="7">
    <location>
        <begin position="395"/>
        <end position="412"/>
    </location>
</feature>
<evidence type="ECO:0000256" key="5">
    <source>
        <dbReference type="ARBA" id="ARBA00022989"/>
    </source>
</evidence>
<dbReference type="FunFam" id="1.20.1250.20:FF:000003">
    <property type="entry name" value="Solute carrier family 17 member 3"/>
    <property type="match status" value="1"/>
</dbReference>
<proteinExistence type="predicted"/>
<keyword evidence="4" id="KW-0769">Symport</keyword>
<feature type="transmembrane region" description="Helical" evidence="7">
    <location>
        <begin position="119"/>
        <end position="138"/>
    </location>
</feature>
<dbReference type="PANTHER" id="PTHR11662">
    <property type="entry name" value="SOLUTE CARRIER FAMILY 17"/>
    <property type="match status" value="1"/>
</dbReference>
<feature type="transmembrane region" description="Helical" evidence="7">
    <location>
        <begin position="265"/>
        <end position="290"/>
    </location>
</feature>
<feature type="transmembrane region" description="Helical" evidence="7">
    <location>
        <begin position="209"/>
        <end position="232"/>
    </location>
</feature>